<dbReference type="AlphaFoldDB" id="A0A8H4J2I4"/>
<feature type="region of interest" description="Disordered" evidence="2">
    <location>
        <begin position="486"/>
        <end position="515"/>
    </location>
</feature>
<sequence length="637" mass="70745">MSNTDPHTEEALRLQVDDLKAELRRVKRLQDRSNQRCQNTEDTLEKSQENYNRSVLQLQEVQASNAKLTKERNALEKQLLAERKDSQSQLEERTAELNHAKAAALNAEAKLKKIKDQESTSGSVYSLLSACQRALDVEQTDSKDKEAIITTLRAKENSFNENFTKLVADTNVIRASLPENTMAPPPAPSTAPSERTLADELDELDDSEDESSPVTSPAIPHPSSPPTDLTTTDNGPSATGSTGRDTDDSLSATGVTVQSIKSLLAKAAEKGQDASAIDTNPALSDFVQKLLAQTRSECEQKVRSEYEGAFRLVEPPYGEPDFREGRWDPVFDGNRKVMQDSIGDIPNHLKKMWGAPPQDHMHPDIDKKWATEKYLQAGPYDAKQAIAMFPAERQKRLELFWENKKLASQIDQKTRENADLASQVDQKSKENAELTGEVKQKVNELKGVFERQQKHTDEDDMIIANARKQAQDAIAQLDQKHKEIQAMKEASTTPKPPQMSSTGTATTPPQTSSRGTTTFFVEKDPCSRLHVFIRPFILFLITAIALFWHAGYSESERRLWIEANEGARLSTLGHIGYGGRYISELATSTPRTLYVGGANFGYSTTTWEHPWLRLGSNVASQVLAGVGVVLGIMLGLR</sequence>
<protein>
    <submittedName>
        <fullName evidence="4">Uncharacterized protein</fullName>
    </submittedName>
</protein>
<evidence type="ECO:0000313" key="4">
    <source>
        <dbReference type="EMBL" id="KAF4312095.1"/>
    </source>
</evidence>
<keyword evidence="3" id="KW-0472">Membrane</keyword>
<keyword evidence="5" id="KW-1185">Reference proteome</keyword>
<comment type="caution">
    <text evidence="4">The sequence shown here is derived from an EMBL/GenBank/DDBJ whole genome shotgun (WGS) entry which is preliminary data.</text>
</comment>
<reference evidence="4" key="1">
    <citation type="submission" date="2020-04" db="EMBL/GenBank/DDBJ databases">
        <title>Genome Assembly and Annotation of Botryosphaeria dothidea sdau 11-99, a Latent Pathogen of Apple Fruit Ring Rot in China.</title>
        <authorList>
            <person name="Yu C."/>
            <person name="Diao Y."/>
            <person name="Lu Q."/>
            <person name="Zhao J."/>
            <person name="Cui S."/>
            <person name="Peng C."/>
            <person name="He B."/>
            <person name="Liu H."/>
        </authorList>
    </citation>
    <scope>NUCLEOTIDE SEQUENCE [LARGE SCALE GENOMIC DNA]</scope>
    <source>
        <strain evidence="4">Sdau11-99</strain>
    </source>
</reference>
<feature type="coiled-coil region" evidence="1">
    <location>
        <begin position="9"/>
        <end position="117"/>
    </location>
</feature>
<feature type="transmembrane region" description="Helical" evidence="3">
    <location>
        <begin position="531"/>
        <end position="550"/>
    </location>
</feature>
<dbReference type="Proteomes" id="UP000572817">
    <property type="component" value="Unassembled WGS sequence"/>
</dbReference>
<dbReference type="OrthoDB" id="10624761at2759"/>
<evidence type="ECO:0000256" key="2">
    <source>
        <dbReference type="SAM" id="MobiDB-lite"/>
    </source>
</evidence>
<dbReference type="EMBL" id="WWBZ02000007">
    <property type="protein sequence ID" value="KAF4312095.1"/>
    <property type="molecule type" value="Genomic_DNA"/>
</dbReference>
<accession>A0A8H4J2I4</accession>
<keyword evidence="1" id="KW-0175">Coiled coil</keyword>
<gene>
    <name evidence="4" type="ORF">GTA08_BOTSDO12251</name>
</gene>
<organism evidence="4 5">
    <name type="scientific">Botryosphaeria dothidea</name>
    <dbReference type="NCBI Taxonomy" id="55169"/>
    <lineage>
        <taxon>Eukaryota</taxon>
        <taxon>Fungi</taxon>
        <taxon>Dikarya</taxon>
        <taxon>Ascomycota</taxon>
        <taxon>Pezizomycotina</taxon>
        <taxon>Dothideomycetes</taxon>
        <taxon>Dothideomycetes incertae sedis</taxon>
        <taxon>Botryosphaeriales</taxon>
        <taxon>Botryosphaeriaceae</taxon>
        <taxon>Botryosphaeria</taxon>
    </lineage>
</organism>
<feature type="compositionally biased region" description="Acidic residues" evidence="2">
    <location>
        <begin position="202"/>
        <end position="211"/>
    </location>
</feature>
<evidence type="ECO:0000256" key="1">
    <source>
        <dbReference type="SAM" id="Coils"/>
    </source>
</evidence>
<feature type="compositionally biased region" description="Polar residues" evidence="2">
    <location>
        <begin position="234"/>
        <end position="251"/>
    </location>
</feature>
<keyword evidence="3" id="KW-0812">Transmembrane</keyword>
<keyword evidence="3" id="KW-1133">Transmembrane helix</keyword>
<evidence type="ECO:0000256" key="3">
    <source>
        <dbReference type="SAM" id="Phobius"/>
    </source>
</evidence>
<proteinExistence type="predicted"/>
<feature type="region of interest" description="Disordered" evidence="2">
    <location>
        <begin position="202"/>
        <end position="251"/>
    </location>
</feature>
<feature type="compositionally biased region" description="Polar residues" evidence="2">
    <location>
        <begin position="490"/>
        <end position="515"/>
    </location>
</feature>
<name>A0A8H4J2I4_9PEZI</name>
<feature type="transmembrane region" description="Helical" evidence="3">
    <location>
        <begin position="618"/>
        <end position="636"/>
    </location>
</feature>
<evidence type="ECO:0000313" key="5">
    <source>
        <dbReference type="Proteomes" id="UP000572817"/>
    </source>
</evidence>